<dbReference type="GO" id="GO:0005829">
    <property type="term" value="C:cytosol"/>
    <property type="evidence" value="ECO:0007669"/>
    <property type="project" value="TreeGrafter"/>
</dbReference>
<dbReference type="Gene3D" id="3.40.525.10">
    <property type="entry name" value="CRAL-TRIO lipid binding domain"/>
    <property type="match status" value="1"/>
</dbReference>
<dbReference type="InterPro" id="IPR042938">
    <property type="entry name" value="Sfh5"/>
</dbReference>
<comment type="function">
    <text evidence="14">Non-classical phosphatidylinositol (PtdIns) transfer protein (PITP), which exhibits PtdIns-binding/transfer activity in the absence of detectable PtdCho-binding/transfer activity. Regulates PtdIns(4,5)P2 homeostasis at the plasma membrane. Heme-binding protein that may play a role in organic oxidant-induced stress responses.</text>
</comment>
<dbReference type="GO" id="GO:0005886">
    <property type="term" value="C:plasma membrane"/>
    <property type="evidence" value="ECO:0007669"/>
    <property type="project" value="TreeGrafter"/>
</dbReference>
<dbReference type="GeneID" id="30193716"/>
<comment type="subcellular location">
    <subcellularLocation>
        <location evidence="15">Cytoplasm</location>
    </subcellularLocation>
    <subcellularLocation>
        <location evidence="2 15">Endoplasmic reticulum membrane</location>
        <topology evidence="2 15">Peripheral membrane protein</topology>
    </subcellularLocation>
    <subcellularLocation>
        <location evidence="15">Microsome membrane</location>
        <topology evidence="15">Peripheral membrane protein</topology>
    </subcellularLocation>
</comment>
<keyword evidence="10" id="KW-0408">Iron</keyword>
<name>A0A1E3J4V7_9TREE</name>
<dbReference type="GO" id="GO:0008526">
    <property type="term" value="F:phosphatidylinositol transfer activity"/>
    <property type="evidence" value="ECO:0007669"/>
    <property type="project" value="UniProtKB-UniRule"/>
</dbReference>
<keyword evidence="8 15" id="KW-0256">Endoplasmic reticulum</keyword>
<dbReference type="AlphaFoldDB" id="A0A1E3J4V7"/>
<keyword evidence="12 15" id="KW-0472">Membrane</keyword>
<dbReference type="PROSITE" id="PS50191">
    <property type="entry name" value="CRAL_TRIO"/>
    <property type="match status" value="1"/>
</dbReference>
<dbReference type="SUPFAM" id="SSF52087">
    <property type="entry name" value="CRAL/TRIO domain"/>
    <property type="match status" value="1"/>
</dbReference>
<keyword evidence="11 15" id="KW-0445">Lipid transport</keyword>
<reference evidence="17 18" key="1">
    <citation type="submission" date="2016-06" db="EMBL/GenBank/DDBJ databases">
        <title>Evolution of pathogenesis and genome organization in the Tremellales.</title>
        <authorList>
            <person name="Cuomo C."/>
            <person name="Litvintseva A."/>
            <person name="Heitman J."/>
            <person name="Chen Y."/>
            <person name="Sun S."/>
            <person name="Springer D."/>
            <person name="Dromer F."/>
            <person name="Young S."/>
            <person name="Zeng Q."/>
            <person name="Chapman S."/>
            <person name="Gujja S."/>
            <person name="Saif S."/>
            <person name="Birren B."/>
        </authorList>
    </citation>
    <scope>NUCLEOTIDE SEQUENCE [LARGE SCALE GENOMIC DNA]</scope>
    <source>
        <strain evidence="17 18">CBS 7118</strain>
    </source>
</reference>
<dbReference type="GO" id="GO:0043001">
    <property type="term" value="P:Golgi to plasma membrane protein transport"/>
    <property type="evidence" value="ECO:0007669"/>
    <property type="project" value="TreeGrafter"/>
</dbReference>
<evidence type="ECO:0000256" key="2">
    <source>
        <dbReference type="ARBA" id="ARBA00004406"/>
    </source>
</evidence>
<evidence type="ECO:0000256" key="13">
    <source>
        <dbReference type="ARBA" id="ARBA00024146"/>
    </source>
</evidence>
<dbReference type="InterPro" id="IPR036273">
    <property type="entry name" value="CRAL/TRIO_N_dom_sf"/>
</dbReference>
<keyword evidence="7" id="KW-0479">Metal-binding</keyword>
<keyword evidence="9 15" id="KW-0492">Microsome</keyword>
<dbReference type="GO" id="GO:0005789">
    <property type="term" value="C:endoplasmic reticulum membrane"/>
    <property type="evidence" value="ECO:0007669"/>
    <property type="project" value="UniProtKB-SubCell"/>
</dbReference>
<dbReference type="PANTHER" id="PTHR47669:SF1">
    <property type="entry name" value="PHOSPHATIDYLINOSITOL TRANSFER PROTEIN SFH5"/>
    <property type="match status" value="1"/>
</dbReference>
<evidence type="ECO:0000313" key="17">
    <source>
        <dbReference type="EMBL" id="ODN95884.1"/>
    </source>
</evidence>
<sequence length="309" mass="33910">MSEQETATAPIPVVPVTASAVAPAWPELTPEHPLLQFHSRLATILSTADHSQIWGVTLSAATPPQFSTLLILQKYLRSVSGDVDAAAAALEKTLQWRKEFGLDKPEGEKREEFGSELDGLGYVTKVKTSEGKDEVVTWNVYGAVKDFKATFGDLDRFLKWRVHLMEETIAHLHLSITSTPIPDFSLTSPQADPHRIAQVHLYEGVSFLRMDPHVKAASKATIELMTAHYPELLSRKFFVGVPLVMSWMFQAVRMFVSAETAKKFVVISYKTNLAAELGEKDGVPVDCGGTGPALAELQTALVKADPVQV</sequence>
<evidence type="ECO:0000256" key="11">
    <source>
        <dbReference type="ARBA" id="ARBA00023055"/>
    </source>
</evidence>
<dbReference type="CDD" id="cd00170">
    <property type="entry name" value="SEC14"/>
    <property type="match status" value="1"/>
</dbReference>
<dbReference type="GO" id="GO:0017157">
    <property type="term" value="P:regulation of exocytosis"/>
    <property type="evidence" value="ECO:0007669"/>
    <property type="project" value="TreeGrafter"/>
</dbReference>
<gene>
    <name evidence="17" type="ORF">L198_04503</name>
</gene>
<keyword evidence="5 15" id="KW-0963">Cytoplasm</keyword>
<dbReference type="Pfam" id="PF00650">
    <property type="entry name" value="CRAL_TRIO"/>
    <property type="match status" value="1"/>
</dbReference>
<dbReference type="EMBL" id="AWGH01000012">
    <property type="protein sequence ID" value="ODN95884.1"/>
    <property type="molecule type" value="Genomic_DNA"/>
</dbReference>
<keyword evidence="6" id="KW-0349">Heme</keyword>
<dbReference type="InterPro" id="IPR001251">
    <property type="entry name" value="CRAL-TRIO_dom"/>
</dbReference>
<evidence type="ECO:0000256" key="14">
    <source>
        <dbReference type="ARBA" id="ARBA00024180"/>
    </source>
</evidence>
<evidence type="ECO:0000256" key="4">
    <source>
        <dbReference type="ARBA" id="ARBA00022448"/>
    </source>
</evidence>
<dbReference type="Proteomes" id="UP000094819">
    <property type="component" value="Unassembled WGS sequence"/>
</dbReference>
<keyword evidence="18" id="KW-1185">Reference proteome</keyword>
<proteinExistence type="inferred from homology"/>
<comment type="similarity">
    <text evidence="3 15">Belongs to the SFH5 family.</text>
</comment>
<evidence type="ECO:0000259" key="16">
    <source>
        <dbReference type="PROSITE" id="PS50191"/>
    </source>
</evidence>
<dbReference type="InterPro" id="IPR036865">
    <property type="entry name" value="CRAL-TRIO_dom_sf"/>
</dbReference>
<dbReference type="GO" id="GO:0046872">
    <property type="term" value="F:metal ion binding"/>
    <property type="evidence" value="ECO:0007669"/>
    <property type="project" value="UniProtKB-KW"/>
</dbReference>
<evidence type="ECO:0000256" key="10">
    <source>
        <dbReference type="ARBA" id="ARBA00023004"/>
    </source>
</evidence>
<keyword evidence="4 15" id="KW-0813">Transport</keyword>
<evidence type="ECO:0000313" key="18">
    <source>
        <dbReference type="Proteomes" id="UP000094819"/>
    </source>
</evidence>
<evidence type="ECO:0000256" key="5">
    <source>
        <dbReference type="ARBA" id="ARBA00022490"/>
    </source>
</evidence>
<dbReference type="OrthoDB" id="75724at2759"/>
<dbReference type="PANTHER" id="PTHR47669">
    <property type="entry name" value="PHOSPHATIDYLINOSITOL TRANSFER PROTEIN SFH5"/>
    <property type="match status" value="1"/>
</dbReference>
<comment type="cofactor">
    <cofactor evidence="1">
        <name>heme b</name>
        <dbReference type="ChEBI" id="CHEBI:60344"/>
    </cofactor>
</comment>
<dbReference type="RefSeq" id="XP_019031549.1">
    <property type="nucleotide sequence ID" value="XM_019176621.1"/>
</dbReference>
<protein>
    <recommendedName>
        <fullName evidence="15">Phosphatidylinositol transfer protein SFH5</fullName>
        <shortName evidence="15">PITP SFH5</shortName>
    </recommendedName>
</protein>
<evidence type="ECO:0000256" key="7">
    <source>
        <dbReference type="ARBA" id="ARBA00022723"/>
    </source>
</evidence>
<evidence type="ECO:0000256" key="8">
    <source>
        <dbReference type="ARBA" id="ARBA00022824"/>
    </source>
</evidence>
<feature type="domain" description="CRAL-TRIO" evidence="16">
    <location>
        <begin position="155"/>
        <end position="295"/>
    </location>
</feature>
<organism evidence="17 18">
    <name type="scientific">Cryptococcus wingfieldii CBS 7118</name>
    <dbReference type="NCBI Taxonomy" id="1295528"/>
    <lineage>
        <taxon>Eukaryota</taxon>
        <taxon>Fungi</taxon>
        <taxon>Dikarya</taxon>
        <taxon>Basidiomycota</taxon>
        <taxon>Agaricomycotina</taxon>
        <taxon>Tremellomycetes</taxon>
        <taxon>Tremellales</taxon>
        <taxon>Cryptococcaceae</taxon>
        <taxon>Cryptococcus</taxon>
    </lineage>
</organism>
<evidence type="ECO:0000256" key="12">
    <source>
        <dbReference type="ARBA" id="ARBA00023136"/>
    </source>
</evidence>
<evidence type="ECO:0000256" key="9">
    <source>
        <dbReference type="ARBA" id="ARBA00022848"/>
    </source>
</evidence>
<evidence type="ECO:0000256" key="15">
    <source>
        <dbReference type="RuleBase" id="RU367059"/>
    </source>
</evidence>
<dbReference type="GO" id="GO:0032541">
    <property type="term" value="C:cortical endoplasmic reticulum"/>
    <property type="evidence" value="ECO:0007669"/>
    <property type="project" value="TreeGrafter"/>
</dbReference>
<evidence type="ECO:0000256" key="3">
    <source>
        <dbReference type="ARBA" id="ARBA00006667"/>
    </source>
</evidence>
<comment type="catalytic activity">
    <reaction evidence="13">
        <text>a 1,2-diacyl-sn-glycero-3-phospho-(1D-myo-inositol)(in) = a 1,2-diacyl-sn-glycero-3-phospho-(1D-myo-inositol)(out)</text>
        <dbReference type="Rhea" id="RHEA:38691"/>
        <dbReference type="ChEBI" id="CHEBI:57880"/>
    </reaction>
    <physiologicalReaction direction="left-to-right" evidence="13">
        <dbReference type="Rhea" id="RHEA:38692"/>
    </physiologicalReaction>
</comment>
<evidence type="ECO:0000256" key="6">
    <source>
        <dbReference type="ARBA" id="ARBA00022617"/>
    </source>
</evidence>
<accession>A0A1E3J4V7</accession>
<dbReference type="SUPFAM" id="SSF46938">
    <property type="entry name" value="CRAL/TRIO N-terminal domain"/>
    <property type="match status" value="1"/>
</dbReference>
<evidence type="ECO:0000256" key="1">
    <source>
        <dbReference type="ARBA" id="ARBA00001970"/>
    </source>
</evidence>
<comment type="caution">
    <text evidence="17">The sequence shown here is derived from an EMBL/GenBank/DDBJ whole genome shotgun (WGS) entry which is preliminary data.</text>
</comment>